<sequence length="94" mass="11037">MHTKGTIVVLRMILSIPANILPVMLYLRYERSIKDASSMVFRRRLPWHLVDEVYISINLWRRLRISSGVGCGCFKEPLIRSFMTQIWEQGTKVN</sequence>
<keyword evidence="1" id="KW-0812">Transmembrane</keyword>
<keyword evidence="1" id="KW-1133">Transmembrane helix</keyword>
<dbReference type="AlphaFoldDB" id="A0A9J5Y2U3"/>
<dbReference type="EMBL" id="JACXVP010000007">
    <property type="protein sequence ID" value="KAG5594183.1"/>
    <property type="molecule type" value="Genomic_DNA"/>
</dbReference>
<evidence type="ECO:0000313" key="3">
    <source>
        <dbReference type="Proteomes" id="UP000824120"/>
    </source>
</evidence>
<protein>
    <submittedName>
        <fullName evidence="2">Uncharacterized protein</fullName>
    </submittedName>
</protein>
<reference evidence="2 3" key="1">
    <citation type="submission" date="2020-09" db="EMBL/GenBank/DDBJ databases">
        <title>De no assembly of potato wild relative species, Solanum commersonii.</title>
        <authorList>
            <person name="Cho K."/>
        </authorList>
    </citation>
    <scope>NUCLEOTIDE SEQUENCE [LARGE SCALE GENOMIC DNA]</scope>
    <source>
        <strain evidence="2">LZ3.2</strain>
        <tissue evidence="2">Leaf</tissue>
    </source>
</reference>
<keyword evidence="1" id="KW-0472">Membrane</keyword>
<comment type="caution">
    <text evidence="2">The sequence shown here is derived from an EMBL/GenBank/DDBJ whole genome shotgun (WGS) entry which is preliminary data.</text>
</comment>
<organism evidence="2 3">
    <name type="scientific">Solanum commersonii</name>
    <name type="common">Commerson's wild potato</name>
    <name type="synonym">Commerson's nightshade</name>
    <dbReference type="NCBI Taxonomy" id="4109"/>
    <lineage>
        <taxon>Eukaryota</taxon>
        <taxon>Viridiplantae</taxon>
        <taxon>Streptophyta</taxon>
        <taxon>Embryophyta</taxon>
        <taxon>Tracheophyta</taxon>
        <taxon>Spermatophyta</taxon>
        <taxon>Magnoliopsida</taxon>
        <taxon>eudicotyledons</taxon>
        <taxon>Gunneridae</taxon>
        <taxon>Pentapetalae</taxon>
        <taxon>asterids</taxon>
        <taxon>lamiids</taxon>
        <taxon>Solanales</taxon>
        <taxon>Solanaceae</taxon>
        <taxon>Solanoideae</taxon>
        <taxon>Solaneae</taxon>
        <taxon>Solanum</taxon>
    </lineage>
</organism>
<name>A0A9J5Y2U3_SOLCO</name>
<evidence type="ECO:0000256" key="1">
    <source>
        <dbReference type="SAM" id="Phobius"/>
    </source>
</evidence>
<feature type="transmembrane region" description="Helical" evidence="1">
    <location>
        <begin position="6"/>
        <end position="27"/>
    </location>
</feature>
<dbReference type="Proteomes" id="UP000824120">
    <property type="component" value="Chromosome 7"/>
</dbReference>
<accession>A0A9J5Y2U3</accession>
<evidence type="ECO:0000313" key="2">
    <source>
        <dbReference type="EMBL" id="KAG5594183.1"/>
    </source>
</evidence>
<proteinExistence type="predicted"/>
<keyword evidence="3" id="KW-1185">Reference proteome</keyword>
<gene>
    <name evidence="2" type="ORF">H5410_035415</name>
</gene>